<dbReference type="SUPFAM" id="SSF57997">
    <property type="entry name" value="Tropomyosin"/>
    <property type="match status" value="1"/>
</dbReference>
<dbReference type="EMBL" id="JAEMNX010000003">
    <property type="protein sequence ID" value="MBJ7536958.1"/>
    <property type="molecule type" value="Genomic_DNA"/>
</dbReference>
<dbReference type="InterPro" id="IPR010270">
    <property type="entry name" value="Phage_P2_GpM"/>
</dbReference>
<sequence length="368" mass="41045">MAFARTRVPLIKPIQMDKKMSLIKKRRLERLAKINAQNQAAKPANKSGKAAAPVVSKMQQKLINKRAEKAKAEAEKAEAEKVADEGLGSEKTDELENKVDSVESAVDDVKNDVDNQTEKTDEVAASVDELTSDLDSVKNDVSDLEGQVGYLDGRVDDVEYDVQQIKDKLEDSSEYLGNSELETHKAILAASIDEMRDVEEIEDRKAYKAEAIKKLEAFVNGYVKSGAKYPNIVAVWVMVWLFDLDDIAKAVPLALHLASQKIHKMPTRFNSSIYQFIGDDVYDWANARLKANKSAGPYLDDVMKAIESEKWQLSDIVHGKMYAMHGKHLDALAEDVPALEAYEKAMQLNPRAGVKKNIVRLKNKLGKV</sequence>
<reference evidence="3" key="1">
    <citation type="submission" date="2020-12" db="EMBL/GenBank/DDBJ databases">
        <title>Marinomonas arctica sp. nov., a psychrotolerant bacterium isolated from the Arctic.</title>
        <authorList>
            <person name="Zhang Y."/>
        </authorList>
    </citation>
    <scope>NUCLEOTIDE SEQUENCE</scope>
    <source>
        <strain evidence="3">C1424</strain>
    </source>
</reference>
<dbReference type="GO" id="GO:0003677">
    <property type="term" value="F:DNA binding"/>
    <property type="evidence" value="ECO:0007669"/>
    <property type="project" value="InterPro"/>
</dbReference>
<dbReference type="InterPro" id="IPR019734">
    <property type="entry name" value="TPR_rpt"/>
</dbReference>
<dbReference type="Pfam" id="PF05944">
    <property type="entry name" value="Phage_term_smal"/>
    <property type="match status" value="1"/>
</dbReference>
<gene>
    <name evidence="3" type="ORF">I8J31_04610</name>
</gene>
<dbReference type="AlphaFoldDB" id="A0A934JNT0"/>
<dbReference type="PROSITE" id="PS50005">
    <property type="entry name" value="TPR"/>
    <property type="match status" value="1"/>
</dbReference>
<keyword evidence="4" id="KW-1185">Reference proteome</keyword>
<dbReference type="Proteomes" id="UP000628710">
    <property type="component" value="Unassembled WGS sequence"/>
</dbReference>
<feature type="repeat" description="TPR" evidence="1">
    <location>
        <begin position="319"/>
        <end position="352"/>
    </location>
</feature>
<feature type="compositionally biased region" description="Basic and acidic residues" evidence="2">
    <location>
        <begin position="65"/>
        <end position="99"/>
    </location>
</feature>
<dbReference type="RefSeq" id="WP_199467138.1">
    <property type="nucleotide sequence ID" value="NZ_JAEMNX010000003.1"/>
</dbReference>
<evidence type="ECO:0000256" key="2">
    <source>
        <dbReference type="SAM" id="MobiDB-lite"/>
    </source>
</evidence>
<proteinExistence type="predicted"/>
<organism evidence="3 4">
    <name type="scientific">Marinomonas transparens</name>
    <dbReference type="NCBI Taxonomy" id="2795388"/>
    <lineage>
        <taxon>Bacteria</taxon>
        <taxon>Pseudomonadati</taxon>
        <taxon>Pseudomonadota</taxon>
        <taxon>Gammaproteobacteria</taxon>
        <taxon>Oceanospirillales</taxon>
        <taxon>Oceanospirillaceae</taxon>
        <taxon>Marinomonas</taxon>
    </lineage>
</organism>
<protein>
    <recommendedName>
        <fullName evidence="5">t-SNARE coiled-coil homology domain-containing protein</fullName>
    </recommendedName>
</protein>
<evidence type="ECO:0000313" key="3">
    <source>
        <dbReference type="EMBL" id="MBJ7536958.1"/>
    </source>
</evidence>
<comment type="caution">
    <text evidence="3">The sequence shown here is derived from an EMBL/GenBank/DDBJ whole genome shotgun (WGS) entry which is preliminary data.</text>
</comment>
<name>A0A934JNT0_9GAMM</name>
<dbReference type="GO" id="GO:0004519">
    <property type="term" value="F:endonuclease activity"/>
    <property type="evidence" value="ECO:0007669"/>
    <property type="project" value="InterPro"/>
</dbReference>
<evidence type="ECO:0000256" key="1">
    <source>
        <dbReference type="PROSITE-ProRule" id="PRU00339"/>
    </source>
</evidence>
<feature type="compositionally biased region" description="Low complexity" evidence="2">
    <location>
        <begin position="35"/>
        <end position="46"/>
    </location>
</feature>
<feature type="region of interest" description="Disordered" evidence="2">
    <location>
        <begin position="35"/>
        <end position="99"/>
    </location>
</feature>
<evidence type="ECO:0008006" key="5">
    <source>
        <dbReference type="Google" id="ProtNLM"/>
    </source>
</evidence>
<keyword evidence="1" id="KW-0802">TPR repeat</keyword>
<accession>A0A934JNT0</accession>
<dbReference type="Gene3D" id="1.20.5.340">
    <property type="match status" value="1"/>
</dbReference>
<evidence type="ECO:0000313" key="4">
    <source>
        <dbReference type="Proteomes" id="UP000628710"/>
    </source>
</evidence>